<name>A0A2I0JRB1_PUNGR</name>
<feature type="compositionally biased region" description="Basic residues" evidence="1">
    <location>
        <begin position="22"/>
        <end position="35"/>
    </location>
</feature>
<proteinExistence type="predicted"/>
<comment type="caution">
    <text evidence="2">The sequence shown here is derived from an EMBL/GenBank/DDBJ whole genome shotgun (WGS) entry which is preliminary data.</text>
</comment>
<feature type="region of interest" description="Disordered" evidence="1">
    <location>
        <begin position="16"/>
        <end position="166"/>
    </location>
</feature>
<evidence type="ECO:0000256" key="1">
    <source>
        <dbReference type="SAM" id="MobiDB-lite"/>
    </source>
</evidence>
<dbReference type="EMBL" id="PGOL01001393">
    <property type="protein sequence ID" value="PKI58440.1"/>
    <property type="molecule type" value="Genomic_DNA"/>
</dbReference>
<sequence length="166" mass="18725">MHECQFPPFVQCETFLKEKNKSPARSKTSSRRPRQKLGNERHDLKSRKGESWQKESTSQSLARLKTRNGRSRQKLEESRGMIENPNGRSPPTDSCLPHAASRALKAPEVVEGCTTPSKPTMFKGGQTIERHHQPPCIKWSRPNAKQTMSPDTLRDPRASVSGPSRP</sequence>
<protein>
    <submittedName>
        <fullName evidence="2">Uncharacterized protein</fullName>
    </submittedName>
</protein>
<dbReference type="Proteomes" id="UP000233551">
    <property type="component" value="Unassembled WGS sequence"/>
</dbReference>
<organism evidence="2 3">
    <name type="scientific">Punica granatum</name>
    <name type="common">Pomegranate</name>
    <dbReference type="NCBI Taxonomy" id="22663"/>
    <lineage>
        <taxon>Eukaryota</taxon>
        <taxon>Viridiplantae</taxon>
        <taxon>Streptophyta</taxon>
        <taxon>Embryophyta</taxon>
        <taxon>Tracheophyta</taxon>
        <taxon>Spermatophyta</taxon>
        <taxon>Magnoliopsida</taxon>
        <taxon>eudicotyledons</taxon>
        <taxon>Gunneridae</taxon>
        <taxon>Pentapetalae</taxon>
        <taxon>rosids</taxon>
        <taxon>malvids</taxon>
        <taxon>Myrtales</taxon>
        <taxon>Lythraceae</taxon>
        <taxon>Punica</taxon>
    </lineage>
</organism>
<dbReference type="AlphaFoldDB" id="A0A2I0JRB1"/>
<gene>
    <name evidence="2" type="ORF">CRG98_021198</name>
</gene>
<accession>A0A2I0JRB1</accession>
<keyword evidence="3" id="KW-1185">Reference proteome</keyword>
<reference evidence="2 3" key="1">
    <citation type="submission" date="2017-11" db="EMBL/GenBank/DDBJ databases">
        <title>De-novo sequencing of pomegranate (Punica granatum L.) genome.</title>
        <authorList>
            <person name="Akparov Z."/>
            <person name="Amiraslanov A."/>
            <person name="Hajiyeva S."/>
            <person name="Abbasov M."/>
            <person name="Kaur K."/>
            <person name="Hamwieh A."/>
            <person name="Solovyev V."/>
            <person name="Salamov A."/>
            <person name="Braich B."/>
            <person name="Kosarev P."/>
            <person name="Mahmoud A."/>
            <person name="Hajiyev E."/>
            <person name="Babayeva S."/>
            <person name="Izzatullayeva V."/>
            <person name="Mammadov A."/>
            <person name="Mammadov A."/>
            <person name="Sharifova S."/>
            <person name="Ojaghi J."/>
            <person name="Eynullazada K."/>
            <person name="Bayramov B."/>
            <person name="Abdulazimova A."/>
            <person name="Shahmuradov I."/>
        </authorList>
    </citation>
    <scope>NUCLEOTIDE SEQUENCE [LARGE SCALE GENOMIC DNA]</scope>
    <source>
        <strain evidence="3">cv. AG2017</strain>
        <tissue evidence="2">Leaf</tissue>
    </source>
</reference>
<feature type="compositionally biased region" description="Basic and acidic residues" evidence="1">
    <location>
        <begin position="37"/>
        <end position="53"/>
    </location>
</feature>
<evidence type="ECO:0000313" key="3">
    <source>
        <dbReference type="Proteomes" id="UP000233551"/>
    </source>
</evidence>
<evidence type="ECO:0000313" key="2">
    <source>
        <dbReference type="EMBL" id="PKI58440.1"/>
    </source>
</evidence>